<dbReference type="Pfam" id="PF02080">
    <property type="entry name" value="TrkA_C"/>
    <property type="match status" value="1"/>
</dbReference>
<gene>
    <name evidence="2" type="ORF">ACFFRN_10645</name>
</gene>
<keyword evidence="3" id="KW-1185">Reference proteome</keyword>
<dbReference type="Gene3D" id="3.40.50.720">
    <property type="entry name" value="NAD(P)-binding Rossmann-like Domain"/>
    <property type="match status" value="1"/>
</dbReference>
<accession>A0ABV5PVK0</accession>
<evidence type="ECO:0000313" key="3">
    <source>
        <dbReference type="Proteomes" id="UP001589646"/>
    </source>
</evidence>
<comment type="caution">
    <text evidence="2">The sequence shown here is derived from an EMBL/GenBank/DDBJ whole genome shotgun (WGS) entry which is preliminary data.</text>
</comment>
<evidence type="ECO:0000259" key="1">
    <source>
        <dbReference type="PROSITE" id="PS51202"/>
    </source>
</evidence>
<dbReference type="SUPFAM" id="SSF116726">
    <property type="entry name" value="TrkA C-terminal domain-like"/>
    <property type="match status" value="1"/>
</dbReference>
<dbReference type="Proteomes" id="UP001589646">
    <property type="component" value="Unassembled WGS sequence"/>
</dbReference>
<feature type="domain" description="RCK C-terminal" evidence="1">
    <location>
        <begin position="135"/>
        <end position="217"/>
    </location>
</feature>
<sequence>MRNDPVVVIGLGRFGTALALELTRRGTEVLAIDNRPKVVQALSGQITQIAAADSTDLESLNQLGVPDFYRAVVAIGSDLEASILTTSLLVDMEIDDIWAKAVSRQHGQILSRIGAHHVVLPEHDMGERVAHLVSGRMLDYMQVDAGFALAKTRPPKDYVGVRLGTSGMRKKFGVTVVAVKSPGEEFTYATAETELTYGDVILVSGRTEDVERFAELP</sequence>
<name>A0ABV5PVK0_9ACTN</name>
<proteinExistence type="predicted"/>
<dbReference type="Gene3D" id="3.30.70.1450">
    <property type="entry name" value="Regulator of K+ conductance, C-terminal domain"/>
    <property type="match status" value="1"/>
</dbReference>
<dbReference type="PANTHER" id="PTHR43833:SF7">
    <property type="entry name" value="KTR SYSTEM POTASSIUM UPTAKE PROTEIN C"/>
    <property type="match status" value="1"/>
</dbReference>
<reference evidence="2 3" key="1">
    <citation type="submission" date="2024-09" db="EMBL/GenBank/DDBJ databases">
        <authorList>
            <person name="Sun Q."/>
            <person name="Mori K."/>
        </authorList>
    </citation>
    <scope>NUCLEOTIDE SEQUENCE [LARGE SCALE GENOMIC DNA]</scope>
    <source>
        <strain evidence="2 3">JCM 3323</strain>
    </source>
</reference>
<evidence type="ECO:0000313" key="2">
    <source>
        <dbReference type="EMBL" id="MFB9527068.1"/>
    </source>
</evidence>
<dbReference type="PANTHER" id="PTHR43833">
    <property type="entry name" value="POTASSIUM CHANNEL PROTEIN 2-RELATED-RELATED"/>
    <property type="match status" value="1"/>
</dbReference>
<protein>
    <submittedName>
        <fullName evidence="2">TrkA family potassium uptake protein</fullName>
    </submittedName>
</protein>
<dbReference type="InterPro" id="IPR036721">
    <property type="entry name" value="RCK_C_sf"/>
</dbReference>
<dbReference type="PROSITE" id="PS51202">
    <property type="entry name" value="RCK_C"/>
    <property type="match status" value="1"/>
</dbReference>
<dbReference type="RefSeq" id="WP_346118655.1">
    <property type="nucleotide sequence ID" value="NZ_BAAAXC010000006.1"/>
</dbReference>
<dbReference type="SUPFAM" id="SSF51735">
    <property type="entry name" value="NAD(P)-binding Rossmann-fold domains"/>
    <property type="match status" value="1"/>
</dbReference>
<dbReference type="InterPro" id="IPR050721">
    <property type="entry name" value="Trk_Ktr_HKT_K-transport"/>
</dbReference>
<dbReference type="InterPro" id="IPR003148">
    <property type="entry name" value="RCK_N"/>
</dbReference>
<dbReference type="InterPro" id="IPR036291">
    <property type="entry name" value="NAD(P)-bd_dom_sf"/>
</dbReference>
<dbReference type="InterPro" id="IPR006037">
    <property type="entry name" value="RCK_C"/>
</dbReference>
<organism evidence="2 3">
    <name type="scientific">Nonomuraea roseola</name>
    <dbReference type="NCBI Taxonomy" id="46179"/>
    <lineage>
        <taxon>Bacteria</taxon>
        <taxon>Bacillati</taxon>
        <taxon>Actinomycetota</taxon>
        <taxon>Actinomycetes</taxon>
        <taxon>Streptosporangiales</taxon>
        <taxon>Streptosporangiaceae</taxon>
        <taxon>Nonomuraea</taxon>
    </lineage>
</organism>
<dbReference type="Pfam" id="PF02254">
    <property type="entry name" value="TrkA_N"/>
    <property type="match status" value="1"/>
</dbReference>
<dbReference type="EMBL" id="JBHMCE010000003">
    <property type="protein sequence ID" value="MFB9527068.1"/>
    <property type="molecule type" value="Genomic_DNA"/>
</dbReference>